<keyword evidence="7" id="KW-1185">Reference proteome</keyword>
<dbReference type="PROSITE" id="PS50111">
    <property type="entry name" value="CHEMOTAXIS_TRANSDUC_2"/>
    <property type="match status" value="1"/>
</dbReference>
<accession>A0ABN6WYI9</accession>
<organism evidence="6 7">
    <name type="scientific">Hydrogenimonas cancrithermarum</name>
    <dbReference type="NCBI Taxonomy" id="2993563"/>
    <lineage>
        <taxon>Bacteria</taxon>
        <taxon>Pseudomonadati</taxon>
        <taxon>Campylobacterota</taxon>
        <taxon>Epsilonproteobacteria</taxon>
        <taxon>Campylobacterales</taxon>
        <taxon>Hydrogenimonadaceae</taxon>
        <taxon>Hydrogenimonas</taxon>
    </lineage>
</organism>
<evidence type="ECO:0000256" key="3">
    <source>
        <dbReference type="PROSITE-ProRule" id="PRU00284"/>
    </source>
</evidence>
<dbReference type="Pfam" id="PF11845">
    <property type="entry name" value="Tll0287-like"/>
    <property type="match status" value="1"/>
</dbReference>
<dbReference type="Pfam" id="PF00015">
    <property type="entry name" value="MCPsignal"/>
    <property type="match status" value="1"/>
</dbReference>
<dbReference type="SMART" id="SM00283">
    <property type="entry name" value="MA"/>
    <property type="match status" value="1"/>
</dbReference>
<evidence type="ECO:0000256" key="2">
    <source>
        <dbReference type="ARBA" id="ARBA00029447"/>
    </source>
</evidence>
<gene>
    <name evidence="6" type="ORF">HCR_15040</name>
</gene>
<keyword evidence="4" id="KW-0472">Membrane</keyword>
<dbReference type="InterPro" id="IPR003660">
    <property type="entry name" value="HAMP_dom"/>
</dbReference>
<sequence length="649" mass="73939">MYIPEFIRKMRLSVMFSILIAGAMVAISTVVYWYQFEENKKSLERNLYSEATTVLNFADVLLQSRNEKFFSGDSEEVPQVIQNEIFDKFTKVSNGKVFFKEASKKPMDPKNRALPFEAEVIDYFQAHKDQKEHTMNVELDGKEYFMLSRPMIAEKRCKLCHPTWTPGDIIAIEAVRIDLSDYKQALQGNILFSFLNWFVNITVVLLIIHLLFKKLIAKRLEKLLQIFQRVEKGTFIIDDILGEDAHIDEKSKNEIDQLFRHLKKMVDVLRPVIAKVVRQSKNVAFEASYGLMRLKASNEYVMEQTAEVEKVADNLREIGEMNQALNRQLDELVTHVDQSVKLIGSGQEQMLENEKETVKASEALENTIRAIEELKGFSQNVSRTIELISDIADETNLIALNAAIEAARAGEHGRGFAVVAEKVRELAEVSMENAQNTRQIIRSMVENIESVVRSATHTKSFFERLQESSVRVGDYFTQIASTQEQTIGTMRHFGEEFEREFHAFSSILERLDDVTHGNEKILKSTKNVESVMTMISEESAELKVLSDGFETVTNHRAMPRTIVSPPLKAMLEFENGTTEEGYIFDISKNGISFYGIDPKQRCSRADLSGAKGVARPEVPIDGVASIRFEIVYQSEPKFDGIRFCGAKRI</sequence>
<dbReference type="Proteomes" id="UP001321445">
    <property type="component" value="Chromosome"/>
</dbReference>
<feature type="transmembrane region" description="Helical" evidence="4">
    <location>
        <begin position="190"/>
        <end position="212"/>
    </location>
</feature>
<evidence type="ECO:0000256" key="1">
    <source>
        <dbReference type="ARBA" id="ARBA00023224"/>
    </source>
</evidence>
<proteinExistence type="inferred from homology"/>
<keyword evidence="1 3" id="KW-0807">Transducer</keyword>
<feature type="transmembrane region" description="Helical" evidence="4">
    <location>
        <begin position="12"/>
        <end position="34"/>
    </location>
</feature>
<comment type="similarity">
    <text evidence="2">Belongs to the methyl-accepting chemotaxis (MCP) protein family.</text>
</comment>
<dbReference type="PANTHER" id="PTHR32089">
    <property type="entry name" value="METHYL-ACCEPTING CHEMOTAXIS PROTEIN MCPB"/>
    <property type="match status" value="1"/>
</dbReference>
<dbReference type="Gene3D" id="3.30.450.290">
    <property type="match status" value="1"/>
</dbReference>
<evidence type="ECO:0000313" key="7">
    <source>
        <dbReference type="Proteomes" id="UP001321445"/>
    </source>
</evidence>
<protein>
    <recommendedName>
        <fullName evidence="5">Methyl-accepting transducer domain-containing protein</fullName>
    </recommendedName>
</protein>
<evidence type="ECO:0000259" key="5">
    <source>
        <dbReference type="PROSITE" id="PS50111"/>
    </source>
</evidence>
<feature type="domain" description="Methyl-accepting transducer" evidence="5">
    <location>
        <begin position="303"/>
        <end position="515"/>
    </location>
</feature>
<reference evidence="6 7" key="1">
    <citation type="submission" date="2023-03" db="EMBL/GenBank/DDBJ databases">
        <title>Description of Hydrogenimonas sp. ISO32.</title>
        <authorList>
            <person name="Mino S."/>
            <person name="Fukazawa S."/>
            <person name="Sawabe T."/>
        </authorList>
    </citation>
    <scope>NUCLEOTIDE SEQUENCE [LARGE SCALE GENOMIC DNA]</scope>
    <source>
        <strain evidence="6 7">ISO32</strain>
    </source>
</reference>
<evidence type="ECO:0000313" key="6">
    <source>
        <dbReference type="EMBL" id="BDY13192.1"/>
    </source>
</evidence>
<dbReference type="PANTHER" id="PTHR32089:SF112">
    <property type="entry name" value="LYSOZYME-LIKE PROTEIN-RELATED"/>
    <property type="match status" value="1"/>
</dbReference>
<dbReference type="InterPro" id="IPR021796">
    <property type="entry name" value="Tll0287-like_dom"/>
</dbReference>
<keyword evidence="4" id="KW-1133">Transmembrane helix</keyword>
<dbReference type="SUPFAM" id="SSF58104">
    <property type="entry name" value="Methyl-accepting chemotaxis protein (MCP) signaling domain"/>
    <property type="match status" value="1"/>
</dbReference>
<keyword evidence="4" id="KW-0812">Transmembrane</keyword>
<dbReference type="Gene3D" id="1.10.287.950">
    <property type="entry name" value="Methyl-accepting chemotaxis protein"/>
    <property type="match status" value="1"/>
</dbReference>
<evidence type="ECO:0000256" key="4">
    <source>
        <dbReference type="SAM" id="Phobius"/>
    </source>
</evidence>
<name>A0ABN6WYI9_9BACT</name>
<dbReference type="Pfam" id="PF00672">
    <property type="entry name" value="HAMP"/>
    <property type="match status" value="1"/>
</dbReference>
<dbReference type="InterPro" id="IPR004089">
    <property type="entry name" value="MCPsignal_dom"/>
</dbReference>
<dbReference type="EMBL" id="AP027370">
    <property type="protein sequence ID" value="BDY13192.1"/>
    <property type="molecule type" value="Genomic_DNA"/>
</dbReference>